<name>A0A855H3H8_9STAP</name>
<dbReference type="PRINTS" id="PR01713">
    <property type="entry name" value="NUCEPIMERASE"/>
</dbReference>
<dbReference type="PANTHER" id="PTHR43000">
    <property type="entry name" value="DTDP-D-GLUCOSE 4,6-DEHYDRATASE-RELATED"/>
    <property type="match status" value="1"/>
</dbReference>
<dbReference type="InterPro" id="IPR001509">
    <property type="entry name" value="Epimerase_deHydtase"/>
</dbReference>
<sequence length="314" mass="35462">MKFLITGGAGFIGSNIAEKLVNNGNEVHILDNLTTGKISNVTFIKEEYIHIEDIRNYDFIKNLLITHKFDYIIHLAAMVSVVETIDKPLESNQINIDATINLLETIKSYNPELKKFIFASSAALYGDLPGLPKSTEDPLKPLSPYAIQKFAGESYAKIYNDLYDIPTTSFRFFNVYGPKQNPESDYSGVISILNKKFESKSTFTFLGDGHQTRDFVYIDDLVSAVMLILDNDQTNGKVYNLGTGNETSLLEVYNAFKNSFSYEIPVEFKDSRKGDIKYSVAEITPLKELGYSAKYSIIDGIKAYTEFNHRNHQK</sequence>
<dbReference type="Gene3D" id="3.90.25.10">
    <property type="entry name" value="UDP-galactose 4-epimerase, domain 1"/>
    <property type="match status" value="1"/>
</dbReference>
<protein>
    <submittedName>
        <fullName evidence="3">NAD-dependent dehydratase</fullName>
    </submittedName>
</protein>
<proteinExistence type="inferred from homology"/>
<comment type="caution">
    <text evidence="3">The sequence shown here is derived from an EMBL/GenBank/DDBJ whole genome shotgun (WGS) entry which is preliminary data.</text>
</comment>
<dbReference type="EMBL" id="PIXC01000009">
    <property type="protein sequence ID" value="PKE26367.1"/>
    <property type="molecule type" value="Genomic_DNA"/>
</dbReference>
<feature type="domain" description="NAD-dependent epimerase/dehydratase" evidence="2">
    <location>
        <begin position="4"/>
        <end position="242"/>
    </location>
</feature>
<dbReference type="RefSeq" id="WP_101037921.1">
    <property type="nucleotide sequence ID" value="NZ_CABFNV010000003.1"/>
</dbReference>
<dbReference type="AlphaFoldDB" id="A0A855H3H8"/>
<evidence type="ECO:0000313" key="4">
    <source>
        <dbReference type="Proteomes" id="UP000233482"/>
    </source>
</evidence>
<comment type="similarity">
    <text evidence="1">Belongs to the NAD(P)-dependent epimerase/dehydratase family.</text>
</comment>
<gene>
    <name evidence="3" type="ORF">CW686_05260</name>
</gene>
<evidence type="ECO:0000313" key="3">
    <source>
        <dbReference type="EMBL" id="PKE26367.1"/>
    </source>
</evidence>
<dbReference type="InterPro" id="IPR036291">
    <property type="entry name" value="NAD(P)-bd_dom_sf"/>
</dbReference>
<evidence type="ECO:0000259" key="2">
    <source>
        <dbReference type="Pfam" id="PF01370"/>
    </source>
</evidence>
<dbReference type="SUPFAM" id="SSF51735">
    <property type="entry name" value="NAD(P)-binding Rossmann-fold domains"/>
    <property type="match status" value="1"/>
</dbReference>
<organism evidence="3 4">
    <name type="scientific">Macrococcoides caseolyticum</name>
    <dbReference type="NCBI Taxonomy" id="69966"/>
    <lineage>
        <taxon>Bacteria</taxon>
        <taxon>Bacillati</taxon>
        <taxon>Bacillota</taxon>
        <taxon>Bacilli</taxon>
        <taxon>Bacillales</taxon>
        <taxon>Staphylococcaceae</taxon>
        <taxon>Macrococcoides</taxon>
    </lineage>
</organism>
<dbReference type="Gene3D" id="3.40.50.720">
    <property type="entry name" value="NAD(P)-binding Rossmann-like Domain"/>
    <property type="match status" value="1"/>
</dbReference>
<dbReference type="Pfam" id="PF01370">
    <property type="entry name" value="Epimerase"/>
    <property type="match status" value="1"/>
</dbReference>
<accession>A0A855H3H8</accession>
<evidence type="ECO:0000256" key="1">
    <source>
        <dbReference type="ARBA" id="ARBA00007637"/>
    </source>
</evidence>
<dbReference type="Proteomes" id="UP000233482">
    <property type="component" value="Unassembled WGS sequence"/>
</dbReference>
<reference evidence="3 4" key="1">
    <citation type="submission" date="2017-12" db="EMBL/GenBank/DDBJ databases">
        <title>Genomics of Macrococcus caseolyticus.</title>
        <authorList>
            <person name="MacFadyen A.C."/>
            <person name="Paterson G.K."/>
        </authorList>
    </citation>
    <scope>NUCLEOTIDE SEQUENCE [LARGE SCALE GENOMIC DNA]</scope>
    <source>
        <strain evidence="3 4">5788_EF188</strain>
    </source>
</reference>